<protein>
    <submittedName>
        <fullName evidence="1">Uncharacterized protein</fullName>
    </submittedName>
</protein>
<evidence type="ECO:0000313" key="2">
    <source>
        <dbReference type="Proteomes" id="UP000268320"/>
    </source>
</evidence>
<accession>A0A386KM54</accession>
<proteinExistence type="predicted"/>
<evidence type="ECO:0000313" key="1">
    <source>
        <dbReference type="EMBL" id="AYD85451.1"/>
    </source>
</evidence>
<dbReference type="EMBL" id="MH816966">
    <property type="protein sequence ID" value="AYD85451.1"/>
    <property type="molecule type" value="Genomic_DNA"/>
</dbReference>
<dbReference type="GeneID" id="55004063"/>
<organism evidence="1 2">
    <name type="scientific">Escherichia phage FEC19</name>
    <dbReference type="NCBI Taxonomy" id="2315486"/>
    <lineage>
        <taxon>Viruses</taxon>
        <taxon>Duplodnaviria</taxon>
        <taxon>Heunggongvirae</taxon>
        <taxon>Uroviricota</taxon>
        <taxon>Caudoviricetes</taxon>
        <taxon>Lindbergviridae</taxon>
        <taxon>Wifcevirus</taxon>
        <taxon>Wifcevirus FEC19</taxon>
    </lineage>
</organism>
<name>A0A386KM54_9CAUD</name>
<sequence>MINLDRIELALSTLIKYYQFAFKASLFGLFNPHQAAKARSNANRLRCTGIVIHDRILTEGRFNHEYTRENNKAT</sequence>
<dbReference type="KEGG" id="vg:55004063"/>
<reference evidence="1 2" key="1">
    <citation type="submission" date="2018-08" db="EMBL/GenBank/DDBJ databases">
        <title>Characterization and Complete Genome Sequence Analysis of a Lytic Bacteriophage FEC19 infecting Escherichia coli O157:H7.</title>
        <authorList>
            <person name="Fan C."/>
            <person name="Zhao C."/>
            <person name="Tie D."/>
            <person name="Sun Y."/>
        </authorList>
    </citation>
    <scope>NUCLEOTIDE SEQUENCE [LARGE SCALE GENOMIC DNA]</scope>
</reference>
<dbReference type="RefSeq" id="YP_009812988.1">
    <property type="nucleotide sequence ID" value="NC_048073.1"/>
</dbReference>
<dbReference type="Proteomes" id="UP000268320">
    <property type="component" value="Genome"/>
</dbReference>
<keyword evidence="2" id="KW-1185">Reference proteome</keyword>